<evidence type="ECO:0000256" key="1">
    <source>
        <dbReference type="ARBA" id="ARBA00000971"/>
    </source>
</evidence>
<name>A0A4S2MSM9_9PEZI</name>
<proteinExistence type="predicted"/>
<evidence type="ECO:0000256" key="4">
    <source>
        <dbReference type="ARBA" id="ARBA00023110"/>
    </source>
</evidence>
<dbReference type="Pfam" id="PF00254">
    <property type="entry name" value="FKBP_C"/>
    <property type="match status" value="1"/>
</dbReference>
<reference evidence="9 10" key="1">
    <citation type="submission" date="2019-04" db="EMBL/GenBank/DDBJ databases">
        <title>Comparative genomics and transcriptomics to analyze fruiting body development in filamentous ascomycetes.</title>
        <authorList>
            <consortium name="DOE Joint Genome Institute"/>
            <person name="Lutkenhaus R."/>
            <person name="Traeger S."/>
            <person name="Breuer J."/>
            <person name="Kuo A."/>
            <person name="Lipzen A."/>
            <person name="Pangilinan J."/>
            <person name="Dilworth D."/>
            <person name="Sandor L."/>
            <person name="Poggeler S."/>
            <person name="Barry K."/>
            <person name="Grigoriev I.V."/>
            <person name="Nowrousian M."/>
        </authorList>
    </citation>
    <scope>NUCLEOTIDE SEQUENCE [LARGE SCALE GENOMIC DNA]</scope>
    <source>
        <strain evidence="9 10">CBS 389.68</strain>
    </source>
</reference>
<evidence type="ECO:0000256" key="2">
    <source>
        <dbReference type="ARBA" id="ARBA00002388"/>
    </source>
</evidence>
<keyword evidence="4 6" id="KW-0697">Rotamase</keyword>
<gene>
    <name evidence="9" type="ORF">EX30DRAFT_342721</name>
</gene>
<keyword evidence="5 6" id="KW-0413">Isomerase</keyword>
<evidence type="ECO:0000256" key="7">
    <source>
        <dbReference type="SAM" id="SignalP"/>
    </source>
</evidence>
<feature type="signal peptide" evidence="7">
    <location>
        <begin position="1"/>
        <end position="19"/>
    </location>
</feature>
<feature type="domain" description="PPIase FKBP-type" evidence="8">
    <location>
        <begin position="40"/>
        <end position="129"/>
    </location>
</feature>
<evidence type="ECO:0000313" key="10">
    <source>
        <dbReference type="Proteomes" id="UP000298138"/>
    </source>
</evidence>
<dbReference type="GO" id="GO:0003755">
    <property type="term" value="F:peptidyl-prolyl cis-trans isomerase activity"/>
    <property type="evidence" value="ECO:0007669"/>
    <property type="project" value="UniProtKB-KW"/>
</dbReference>
<dbReference type="InterPro" id="IPR001179">
    <property type="entry name" value="PPIase_FKBP_dom"/>
</dbReference>
<evidence type="ECO:0000259" key="8">
    <source>
        <dbReference type="PROSITE" id="PS50059"/>
    </source>
</evidence>
<evidence type="ECO:0000256" key="5">
    <source>
        <dbReference type="ARBA" id="ARBA00023235"/>
    </source>
</evidence>
<feature type="chain" id="PRO_5021025134" description="peptidylprolyl isomerase" evidence="7">
    <location>
        <begin position="20"/>
        <end position="135"/>
    </location>
</feature>
<dbReference type="FunCoup" id="A0A4S2MSM9">
    <property type="interactions" value="548"/>
</dbReference>
<dbReference type="PANTHER" id="PTHR45779:SF7">
    <property type="entry name" value="PEPTIDYLPROLYL ISOMERASE"/>
    <property type="match status" value="1"/>
</dbReference>
<dbReference type="SUPFAM" id="SSF54534">
    <property type="entry name" value="FKBP-like"/>
    <property type="match status" value="1"/>
</dbReference>
<evidence type="ECO:0000256" key="6">
    <source>
        <dbReference type="PROSITE-ProRule" id="PRU00277"/>
    </source>
</evidence>
<dbReference type="GO" id="GO:0005783">
    <property type="term" value="C:endoplasmic reticulum"/>
    <property type="evidence" value="ECO:0007669"/>
    <property type="project" value="TreeGrafter"/>
</dbReference>
<sequence>MRFSAIITTLGLLATSVLASEYQIITTYKPEECTTKTNKGDTISVHYRGSLESNGEEFDASYNRGTPLSFTVGKGHVIKGWDQGLLDMCIGEKRKLVIPPELGYGSAGAGGVIPGGATLIFETELMAINGGRDEL</sequence>
<organism evidence="9 10">
    <name type="scientific">Ascodesmis nigricans</name>
    <dbReference type="NCBI Taxonomy" id="341454"/>
    <lineage>
        <taxon>Eukaryota</taxon>
        <taxon>Fungi</taxon>
        <taxon>Dikarya</taxon>
        <taxon>Ascomycota</taxon>
        <taxon>Pezizomycotina</taxon>
        <taxon>Pezizomycetes</taxon>
        <taxon>Pezizales</taxon>
        <taxon>Ascodesmidaceae</taxon>
        <taxon>Ascodesmis</taxon>
    </lineage>
</organism>
<dbReference type="PANTHER" id="PTHR45779">
    <property type="entry name" value="PEPTIDYLPROLYL ISOMERASE"/>
    <property type="match status" value="1"/>
</dbReference>
<evidence type="ECO:0000256" key="3">
    <source>
        <dbReference type="ARBA" id="ARBA00013194"/>
    </source>
</evidence>
<keyword evidence="7" id="KW-0732">Signal</keyword>
<dbReference type="AlphaFoldDB" id="A0A4S2MSM9"/>
<dbReference type="EC" id="5.2.1.8" evidence="3 6"/>
<keyword evidence="10" id="KW-1185">Reference proteome</keyword>
<comment type="function">
    <text evidence="2">PPIases accelerate the folding of proteins. It catalyzes the cis-trans isomerization of proline imidic peptide bonds in oligopeptides.</text>
</comment>
<dbReference type="STRING" id="341454.A0A4S2MSM9"/>
<dbReference type="OrthoDB" id="1902587at2759"/>
<protein>
    <recommendedName>
        <fullName evidence="3 6">peptidylprolyl isomerase</fullName>
        <ecNumber evidence="3 6">5.2.1.8</ecNumber>
    </recommendedName>
</protein>
<dbReference type="Proteomes" id="UP000298138">
    <property type="component" value="Unassembled WGS sequence"/>
</dbReference>
<dbReference type="PROSITE" id="PS50059">
    <property type="entry name" value="FKBP_PPIASE"/>
    <property type="match status" value="1"/>
</dbReference>
<accession>A0A4S2MSM9</accession>
<dbReference type="InParanoid" id="A0A4S2MSM9"/>
<evidence type="ECO:0000313" key="9">
    <source>
        <dbReference type="EMBL" id="TGZ79057.1"/>
    </source>
</evidence>
<dbReference type="InterPro" id="IPR044609">
    <property type="entry name" value="FKBP2/11"/>
</dbReference>
<comment type="catalytic activity">
    <reaction evidence="1 6">
        <text>[protein]-peptidylproline (omega=180) = [protein]-peptidylproline (omega=0)</text>
        <dbReference type="Rhea" id="RHEA:16237"/>
        <dbReference type="Rhea" id="RHEA-COMP:10747"/>
        <dbReference type="Rhea" id="RHEA-COMP:10748"/>
        <dbReference type="ChEBI" id="CHEBI:83833"/>
        <dbReference type="ChEBI" id="CHEBI:83834"/>
        <dbReference type="EC" id="5.2.1.8"/>
    </reaction>
</comment>
<dbReference type="EMBL" id="ML220135">
    <property type="protein sequence ID" value="TGZ79057.1"/>
    <property type="molecule type" value="Genomic_DNA"/>
</dbReference>
<dbReference type="FunFam" id="3.10.50.40:FF:000006">
    <property type="entry name" value="Peptidyl-prolyl cis-trans isomerase"/>
    <property type="match status" value="1"/>
</dbReference>
<dbReference type="Gene3D" id="3.10.50.40">
    <property type="match status" value="1"/>
</dbReference>
<dbReference type="InterPro" id="IPR046357">
    <property type="entry name" value="PPIase_dom_sf"/>
</dbReference>